<dbReference type="EMBL" id="JAVDVQ010000023">
    <property type="protein sequence ID" value="MDR7084456.1"/>
    <property type="molecule type" value="Genomic_DNA"/>
</dbReference>
<evidence type="ECO:0000256" key="1">
    <source>
        <dbReference type="ARBA" id="ARBA00022679"/>
    </source>
</evidence>
<accession>A0ABU1UGY5</accession>
<keyword evidence="1" id="KW-0808">Transferase</keyword>
<feature type="region of interest" description="Disordered" evidence="2">
    <location>
        <begin position="187"/>
        <end position="263"/>
    </location>
</feature>
<organism evidence="4 5">
    <name type="scientific">Arthrobacter ginsengisoli</name>
    <dbReference type="NCBI Taxonomy" id="1356565"/>
    <lineage>
        <taxon>Bacteria</taxon>
        <taxon>Bacillati</taxon>
        <taxon>Actinomycetota</taxon>
        <taxon>Actinomycetes</taxon>
        <taxon>Micrococcales</taxon>
        <taxon>Micrococcaceae</taxon>
        <taxon>Arthrobacter</taxon>
    </lineage>
</organism>
<dbReference type="PANTHER" id="PTHR19136:SF81">
    <property type="entry name" value="MOLYBDENUM COFACTOR GUANYLYLTRANSFERASE"/>
    <property type="match status" value="1"/>
</dbReference>
<comment type="caution">
    <text evidence="4">The sequence shown here is derived from an EMBL/GenBank/DDBJ whole genome shotgun (WGS) entry which is preliminary data.</text>
</comment>
<proteinExistence type="predicted"/>
<evidence type="ECO:0000256" key="2">
    <source>
        <dbReference type="SAM" id="MobiDB-lite"/>
    </source>
</evidence>
<keyword evidence="5" id="KW-1185">Reference proteome</keyword>
<feature type="domain" description="MobA-like NTP transferase" evidence="3">
    <location>
        <begin position="5"/>
        <end position="169"/>
    </location>
</feature>
<dbReference type="Pfam" id="PF12804">
    <property type="entry name" value="NTP_transf_3"/>
    <property type="match status" value="1"/>
</dbReference>
<dbReference type="InterPro" id="IPR025877">
    <property type="entry name" value="MobA-like_NTP_Trfase"/>
</dbReference>
<dbReference type="Proteomes" id="UP001252243">
    <property type="component" value="Unassembled WGS sequence"/>
</dbReference>
<dbReference type="Gene3D" id="3.90.550.10">
    <property type="entry name" value="Spore Coat Polysaccharide Biosynthesis Protein SpsA, Chain A"/>
    <property type="match status" value="1"/>
</dbReference>
<gene>
    <name evidence="4" type="ORF">J2X01_003766</name>
</gene>
<feature type="compositionally biased region" description="Basic and acidic residues" evidence="2">
    <location>
        <begin position="211"/>
        <end position="238"/>
    </location>
</feature>
<sequence length="263" mass="27191">MEFDAVILAGGRSSRLGGVPKSGLIHDGATLLEHALRAARGAGAVAVVGPDPGALPEGVLSCREDPPYAGPAAAIAAGLAALERDRAALERDRAGDARRALAAPYTLVLACDMPRADAAVQALLHAAAAAPPGDGFVAVSADGRRQPLTGLYGTAALQRCTAEATERGALENASVFALLARLEVREVSVPEGSTDDVDTWDDASALGVTRPPDRHGSDRREHESHEHDRREHDSHGRASIDPGVRPGTPQLNSTLEANGEKPG</sequence>
<evidence type="ECO:0000259" key="3">
    <source>
        <dbReference type="Pfam" id="PF12804"/>
    </source>
</evidence>
<name>A0ABU1UGY5_9MICC</name>
<dbReference type="RefSeq" id="WP_310060878.1">
    <property type="nucleotide sequence ID" value="NZ_JAVDVQ010000023.1"/>
</dbReference>
<evidence type="ECO:0000313" key="5">
    <source>
        <dbReference type="Proteomes" id="UP001252243"/>
    </source>
</evidence>
<dbReference type="SUPFAM" id="SSF53448">
    <property type="entry name" value="Nucleotide-diphospho-sugar transferases"/>
    <property type="match status" value="1"/>
</dbReference>
<dbReference type="PANTHER" id="PTHR19136">
    <property type="entry name" value="MOLYBDENUM COFACTOR GUANYLYLTRANSFERASE"/>
    <property type="match status" value="1"/>
</dbReference>
<protein>
    <submittedName>
        <fullName evidence="4">Molybdopterin-guanine dinucleotide biosynthesis protein A</fullName>
    </submittedName>
</protein>
<evidence type="ECO:0000313" key="4">
    <source>
        <dbReference type="EMBL" id="MDR7084456.1"/>
    </source>
</evidence>
<reference evidence="4 5" key="1">
    <citation type="submission" date="2023-07" db="EMBL/GenBank/DDBJ databases">
        <title>Sorghum-associated microbial communities from plants grown in Nebraska, USA.</title>
        <authorList>
            <person name="Schachtman D."/>
        </authorList>
    </citation>
    <scope>NUCLEOTIDE SEQUENCE [LARGE SCALE GENOMIC DNA]</scope>
    <source>
        <strain evidence="4 5">BE167</strain>
    </source>
</reference>
<dbReference type="InterPro" id="IPR029044">
    <property type="entry name" value="Nucleotide-diphossugar_trans"/>
</dbReference>